<dbReference type="GO" id="GO:0022857">
    <property type="term" value="F:transmembrane transporter activity"/>
    <property type="evidence" value="ECO:0007669"/>
    <property type="project" value="InterPro"/>
</dbReference>
<dbReference type="EMBL" id="OX365700">
    <property type="protein sequence ID" value="CAI4033571.1"/>
    <property type="molecule type" value="Genomic_DNA"/>
</dbReference>
<feature type="transmembrane region" description="Helical" evidence="4">
    <location>
        <begin position="93"/>
        <end position="112"/>
    </location>
</feature>
<keyword evidence="1 4" id="KW-0812">Transmembrane</keyword>
<keyword evidence="3 4" id="KW-0472">Membrane</keyword>
<dbReference type="InterPro" id="IPR011701">
    <property type="entry name" value="MFS"/>
</dbReference>
<evidence type="ECO:0000256" key="3">
    <source>
        <dbReference type="ARBA" id="ARBA00023136"/>
    </source>
</evidence>
<reference evidence="5" key="1">
    <citation type="submission" date="2022-10" db="EMBL/GenBank/DDBJ databases">
        <authorList>
            <person name="Koch H."/>
        </authorList>
    </citation>
    <scope>NUCLEOTIDE SEQUENCE</scope>
    <source>
        <strain evidence="5">DNF</strain>
    </source>
</reference>
<dbReference type="KEGG" id="nti:DNFV4_04012"/>
<gene>
    <name evidence="5" type="ORF">DNFV4_04012</name>
</gene>
<proteinExistence type="predicted"/>
<name>A0AA86T8F0_9BACT</name>
<dbReference type="Gene3D" id="1.20.1250.20">
    <property type="entry name" value="MFS general substrate transporter like domains"/>
    <property type="match status" value="1"/>
</dbReference>
<organism evidence="5 6">
    <name type="scientific">Nitrospira tepida</name>
    <dbReference type="NCBI Taxonomy" id="2973512"/>
    <lineage>
        <taxon>Bacteria</taxon>
        <taxon>Pseudomonadati</taxon>
        <taxon>Nitrospirota</taxon>
        <taxon>Nitrospiria</taxon>
        <taxon>Nitrospirales</taxon>
        <taxon>Nitrospiraceae</taxon>
        <taxon>Nitrospira</taxon>
    </lineage>
</organism>
<protein>
    <submittedName>
        <fullName evidence="5">MFS transporter</fullName>
    </submittedName>
</protein>
<evidence type="ECO:0000313" key="5">
    <source>
        <dbReference type="EMBL" id="CAI4033571.1"/>
    </source>
</evidence>
<evidence type="ECO:0000313" key="6">
    <source>
        <dbReference type="Proteomes" id="UP001179121"/>
    </source>
</evidence>
<dbReference type="AlphaFoldDB" id="A0AA86T8F0"/>
<accession>A0AA86T8F0</accession>
<evidence type="ECO:0000256" key="4">
    <source>
        <dbReference type="SAM" id="Phobius"/>
    </source>
</evidence>
<feature type="transmembrane region" description="Helical" evidence="4">
    <location>
        <begin position="317"/>
        <end position="348"/>
    </location>
</feature>
<feature type="transmembrane region" description="Helical" evidence="4">
    <location>
        <begin position="65"/>
        <end position="86"/>
    </location>
</feature>
<feature type="transmembrane region" description="Helical" evidence="4">
    <location>
        <begin position="409"/>
        <end position="428"/>
    </location>
</feature>
<keyword evidence="6" id="KW-1185">Reference proteome</keyword>
<feature type="transmembrane region" description="Helical" evidence="4">
    <location>
        <begin position="27"/>
        <end position="45"/>
    </location>
</feature>
<dbReference type="Pfam" id="PF07690">
    <property type="entry name" value="MFS_1"/>
    <property type="match status" value="1"/>
</dbReference>
<keyword evidence="2 4" id="KW-1133">Transmembrane helix</keyword>
<dbReference type="PANTHER" id="PTHR43596">
    <property type="entry name" value="ADP,ATP CARRIER PROTEIN"/>
    <property type="match status" value="1"/>
</dbReference>
<feature type="transmembrane region" description="Helical" evidence="4">
    <location>
        <begin position="156"/>
        <end position="178"/>
    </location>
</feature>
<dbReference type="SUPFAM" id="SSF103473">
    <property type="entry name" value="MFS general substrate transporter"/>
    <property type="match status" value="1"/>
</dbReference>
<dbReference type="Proteomes" id="UP001179121">
    <property type="component" value="Chromosome"/>
</dbReference>
<feature type="transmembrane region" description="Helical" evidence="4">
    <location>
        <begin position="247"/>
        <end position="266"/>
    </location>
</feature>
<sequence length="441" mass="47847">MTQTAASTPSPLLSLLRRLVSIEHQEVRALLLSFLYFFALLASYYVLRPIRDEMGVQSGMRTLPWMFSAVFVSMLALVPLFGWLAGRLPVRRLIPTVYLFFASNLLLFYLALTTGAPRSVVAPVFFVWVSVFNLFVVSVFWSVMADLYSTEAARRLFGFIAAGGSAGAVSGPLFTALAVPMIGIAPLLLVSISLLLASLACFFALTGAVPAHQANQKGLQDRHRLELTSSTPPGLLVGITKILQSRYLLLICLYLGCYSVLSTLLYSQQMVLVPQVLGNPEERTRLFALVDFAVNGLTVCAQVLLTGRLLTGLGVTALLAAVPAFNLIGFGLFSVAPILPVLVAFGILRRSGEFAITKPTRETLFTVVAKEEKYQSKNVIDTVVHRGGDMASSWVATTLQAAGFSISEMALAAVPIAGLWLVNGLYLGRKHEELRRSSGHE</sequence>
<dbReference type="InterPro" id="IPR036259">
    <property type="entry name" value="MFS_trans_sf"/>
</dbReference>
<evidence type="ECO:0000256" key="1">
    <source>
        <dbReference type="ARBA" id="ARBA00022692"/>
    </source>
</evidence>
<evidence type="ECO:0000256" key="2">
    <source>
        <dbReference type="ARBA" id="ARBA00022989"/>
    </source>
</evidence>
<dbReference type="RefSeq" id="WP_289270889.1">
    <property type="nucleotide sequence ID" value="NZ_OX365700.1"/>
</dbReference>
<feature type="transmembrane region" description="Helical" evidence="4">
    <location>
        <begin position="184"/>
        <end position="209"/>
    </location>
</feature>
<feature type="transmembrane region" description="Helical" evidence="4">
    <location>
        <begin position="124"/>
        <end position="144"/>
    </location>
</feature>
<dbReference type="PANTHER" id="PTHR43596:SF1">
    <property type="entry name" value="ADP,ATP CARRIER PROTEIN"/>
    <property type="match status" value="1"/>
</dbReference>